<proteinExistence type="predicted"/>
<evidence type="ECO:0000313" key="5">
    <source>
        <dbReference type="Proteomes" id="UP000535838"/>
    </source>
</evidence>
<dbReference type="Gene3D" id="3.40.50.1820">
    <property type="entry name" value="alpha/beta hydrolase"/>
    <property type="match status" value="1"/>
</dbReference>
<dbReference type="SUPFAM" id="SSF53474">
    <property type="entry name" value="alpha/beta-Hydrolases"/>
    <property type="match status" value="1"/>
</dbReference>
<dbReference type="EMBL" id="JACJVQ010000003">
    <property type="protein sequence ID" value="MBB6633130.1"/>
    <property type="molecule type" value="Genomic_DNA"/>
</dbReference>
<dbReference type="GO" id="GO:0016042">
    <property type="term" value="P:lipid catabolic process"/>
    <property type="evidence" value="ECO:0007669"/>
    <property type="project" value="UniProtKB-KW"/>
</dbReference>
<dbReference type="GO" id="GO:0003847">
    <property type="term" value="F:1-alkyl-2-acetylglycerophosphocholine esterase activity"/>
    <property type="evidence" value="ECO:0007669"/>
    <property type="project" value="TreeGrafter"/>
</dbReference>
<evidence type="ECO:0000256" key="3">
    <source>
        <dbReference type="ARBA" id="ARBA00023098"/>
    </source>
</evidence>
<keyword evidence="5" id="KW-1185">Reference proteome</keyword>
<reference evidence="4 5" key="1">
    <citation type="submission" date="2020-08" db="EMBL/GenBank/DDBJ databases">
        <title>Cohnella phylogeny.</title>
        <authorList>
            <person name="Dunlap C."/>
        </authorList>
    </citation>
    <scope>NUCLEOTIDE SEQUENCE [LARGE SCALE GENOMIC DNA]</scope>
    <source>
        <strain evidence="4 5">DSM 25241</strain>
    </source>
</reference>
<keyword evidence="2" id="KW-0442">Lipid degradation</keyword>
<dbReference type="InterPro" id="IPR029058">
    <property type="entry name" value="AB_hydrolase_fold"/>
</dbReference>
<dbReference type="AlphaFoldDB" id="A0A841ST92"/>
<dbReference type="Pfam" id="PF07224">
    <property type="entry name" value="Chlorophyllase"/>
    <property type="match status" value="1"/>
</dbReference>
<evidence type="ECO:0000256" key="1">
    <source>
        <dbReference type="ARBA" id="ARBA00022801"/>
    </source>
</evidence>
<keyword evidence="1 4" id="KW-0378">Hydrolase</keyword>
<gene>
    <name evidence="4" type="ORF">H7B67_03250</name>
</gene>
<evidence type="ECO:0000313" key="4">
    <source>
        <dbReference type="EMBL" id="MBB6633130.1"/>
    </source>
</evidence>
<keyword evidence="3" id="KW-0443">Lipid metabolism</keyword>
<dbReference type="InterPro" id="IPR017395">
    <property type="entry name" value="Chlorophyllase-like"/>
</dbReference>
<dbReference type="PANTHER" id="PTHR10272:SF0">
    <property type="entry name" value="PLATELET-ACTIVATING FACTOR ACETYLHYDROLASE"/>
    <property type="match status" value="1"/>
</dbReference>
<name>A0A841ST92_9BACL</name>
<comment type="caution">
    <text evidence="4">The sequence shown here is derived from an EMBL/GenBank/DDBJ whole genome shotgun (WGS) entry which is preliminary data.</text>
</comment>
<dbReference type="Proteomes" id="UP000535838">
    <property type="component" value="Unassembled WGS sequence"/>
</dbReference>
<dbReference type="PANTHER" id="PTHR10272">
    <property type="entry name" value="PLATELET-ACTIVATING FACTOR ACETYLHYDROLASE"/>
    <property type="match status" value="1"/>
</dbReference>
<dbReference type="RefSeq" id="WP_185118360.1">
    <property type="nucleotide sequence ID" value="NZ_JACJVQ010000003.1"/>
</dbReference>
<organism evidence="4 5">
    <name type="scientific">Cohnella thailandensis</name>
    <dbReference type="NCBI Taxonomy" id="557557"/>
    <lineage>
        <taxon>Bacteria</taxon>
        <taxon>Bacillati</taxon>
        <taxon>Bacillota</taxon>
        <taxon>Bacilli</taxon>
        <taxon>Bacillales</taxon>
        <taxon>Paenibacillaceae</taxon>
        <taxon>Cohnella</taxon>
    </lineage>
</organism>
<accession>A0A841ST92</accession>
<evidence type="ECO:0000256" key="2">
    <source>
        <dbReference type="ARBA" id="ARBA00022963"/>
    </source>
</evidence>
<protein>
    <submittedName>
        <fullName evidence="4">Alpha/beta fold hydrolase</fullName>
    </submittedName>
</protein>
<sequence>MQMNVSTSTPVISFKPVVLSAPGRGEDLQVRVSAPATGSQLPIVIFSHGFGWSMDSYGPLVDYWAAHGFVVIQPTHLDSRTLNLPADDPRTPLIWRFRVEDLKLILDQLDLIEASVPGLGGRLDRSRIAAAGHSWGGQTVSMLLGARVLDANGEPGEDMSDSRIKAGVLLSTTGLGGADLTPFAAENFPFMNPSFSEMRTPTLVVAGDHDQSPLSTRGPDWFTDPYFLSPGSKSLLTLFGAEHILGGISGYNVAETTDENPERVALLRQLTWSYLRDALGLDNSSWIEARKELEESTNQLGRIESKSE</sequence>